<dbReference type="Pfam" id="PF01185">
    <property type="entry name" value="Hydrophobin"/>
    <property type="match status" value="1"/>
</dbReference>
<evidence type="ECO:0000256" key="1">
    <source>
        <dbReference type="ARBA" id="ARBA00004191"/>
    </source>
</evidence>
<evidence type="ECO:0000313" key="7">
    <source>
        <dbReference type="EMBL" id="OSD00372.1"/>
    </source>
</evidence>
<dbReference type="GO" id="GO:0009277">
    <property type="term" value="C:fungal-type cell wall"/>
    <property type="evidence" value="ECO:0007669"/>
    <property type="project" value="InterPro"/>
</dbReference>
<dbReference type="CDD" id="cd23507">
    <property type="entry name" value="hydrophobin_I"/>
    <property type="match status" value="1"/>
</dbReference>
<dbReference type="OrthoDB" id="4225815at2759"/>
<evidence type="ECO:0000256" key="3">
    <source>
        <dbReference type="ARBA" id="ARBA00022512"/>
    </source>
</evidence>
<dbReference type="EMBL" id="KZ084119">
    <property type="protein sequence ID" value="OSD00372.1"/>
    <property type="molecule type" value="Genomic_DNA"/>
</dbReference>
<dbReference type="SMART" id="SM00075">
    <property type="entry name" value="HYDRO"/>
    <property type="match status" value="1"/>
</dbReference>
<dbReference type="Proteomes" id="UP000193067">
    <property type="component" value="Unassembled WGS sequence"/>
</dbReference>
<evidence type="ECO:0000256" key="4">
    <source>
        <dbReference type="ARBA" id="ARBA00022525"/>
    </source>
</evidence>
<name>A0A1Y2IKD2_TRAC3</name>
<dbReference type="InterPro" id="IPR001338">
    <property type="entry name" value="Class_I_Hydrophobin"/>
</dbReference>
<feature type="signal peptide" evidence="6">
    <location>
        <begin position="1"/>
        <end position="20"/>
    </location>
</feature>
<keyword evidence="4 6" id="KW-0964">Secreted</keyword>
<reference evidence="7 8" key="1">
    <citation type="journal article" date="2015" name="Biotechnol. Biofuels">
        <title>Enhanced degradation of softwood versus hardwood by the white-rot fungus Pycnoporus coccineus.</title>
        <authorList>
            <person name="Couturier M."/>
            <person name="Navarro D."/>
            <person name="Chevret D."/>
            <person name="Henrissat B."/>
            <person name="Piumi F."/>
            <person name="Ruiz-Duenas F.J."/>
            <person name="Martinez A.T."/>
            <person name="Grigoriev I.V."/>
            <person name="Riley R."/>
            <person name="Lipzen A."/>
            <person name="Berrin J.G."/>
            <person name="Master E.R."/>
            <person name="Rosso M.N."/>
        </authorList>
    </citation>
    <scope>NUCLEOTIDE SEQUENCE [LARGE SCALE GENOMIC DNA]</scope>
    <source>
        <strain evidence="7 8">BRFM310</strain>
    </source>
</reference>
<dbReference type="GO" id="GO:0005199">
    <property type="term" value="F:structural constituent of cell wall"/>
    <property type="evidence" value="ECO:0007669"/>
    <property type="project" value="InterPro"/>
</dbReference>
<organism evidence="7 8">
    <name type="scientific">Trametes coccinea (strain BRFM310)</name>
    <name type="common">Pycnoporus coccineus</name>
    <dbReference type="NCBI Taxonomy" id="1353009"/>
    <lineage>
        <taxon>Eukaryota</taxon>
        <taxon>Fungi</taxon>
        <taxon>Dikarya</taxon>
        <taxon>Basidiomycota</taxon>
        <taxon>Agaricomycotina</taxon>
        <taxon>Agaricomycetes</taxon>
        <taxon>Polyporales</taxon>
        <taxon>Polyporaceae</taxon>
        <taxon>Trametes</taxon>
    </lineage>
</organism>
<comment type="similarity">
    <text evidence="2 6">Belongs to the fungal hydrophobin family.</text>
</comment>
<feature type="chain" id="PRO_5013987565" description="Hydrophobin" evidence="6">
    <location>
        <begin position="21"/>
        <end position="113"/>
    </location>
</feature>
<comment type="subcellular location">
    <subcellularLocation>
        <location evidence="1 6">Secreted</location>
        <location evidence="1 6">Cell wall</location>
    </subcellularLocation>
</comment>
<dbReference type="AlphaFoldDB" id="A0A1Y2IKD2"/>
<accession>A0A1Y2IKD2</accession>
<keyword evidence="5 6" id="KW-1015">Disulfide bond</keyword>
<keyword evidence="8" id="KW-1185">Reference proteome</keyword>
<dbReference type="STRING" id="1353009.A0A1Y2IKD2"/>
<evidence type="ECO:0000313" key="8">
    <source>
        <dbReference type="Proteomes" id="UP000193067"/>
    </source>
</evidence>
<keyword evidence="6" id="KW-0732">Signal</keyword>
<protein>
    <recommendedName>
        <fullName evidence="6">Hydrophobin</fullName>
    </recommendedName>
</protein>
<proteinExistence type="inferred from homology"/>
<evidence type="ECO:0000256" key="5">
    <source>
        <dbReference type="ARBA" id="ARBA00023157"/>
    </source>
</evidence>
<evidence type="ECO:0000256" key="6">
    <source>
        <dbReference type="RuleBase" id="RU365009"/>
    </source>
</evidence>
<gene>
    <name evidence="7" type="ORF">PYCCODRAFT_1479264</name>
</gene>
<evidence type="ECO:0000256" key="2">
    <source>
        <dbReference type="ARBA" id="ARBA00010446"/>
    </source>
</evidence>
<keyword evidence="3 6" id="KW-0134">Cell wall</keyword>
<sequence length="113" mass="11323">MQFFTTLTTVALALISAASAMPSYSQSSQCSSGSMHCCNDVQPASSDTISSLLKSLQTGDVDSSSSVGVSCTPINTGSVGGNPSCTSMPVCCDGNSFNDGLLTLGCSPIPALL</sequence>